<gene>
    <name evidence="3" type="ORF">Cfor_06834</name>
</gene>
<dbReference type="InterPro" id="IPR050111">
    <property type="entry name" value="C-type_lectin/snaclec_domain"/>
</dbReference>
<proteinExistence type="predicted"/>
<evidence type="ECO:0000259" key="2">
    <source>
        <dbReference type="PROSITE" id="PS50041"/>
    </source>
</evidence>
<reference evidence="4" key="1">
    <citation type="submission" date="2020-01" db="EMBL/GenBank/DDBJ databases">
        <title>Draft genome sequence of the Termite Coptotermes fromosanus.</title>
        <authorList>
            <person name="Itakura S."/>
            <person name="Yosikawa Y."/>
            <person name="Umezawa K."/>
        </authorList>
    </citation>
    <scope>NUCLEOTIDE SEQUENCE [LARGE SCALE GENOMIC DNA]</scope>
</reference>
<dbReference type="AlphaFoldDB" id="A0A6L2PHJ4"/>
<dbReference type="InterPro" id="IPR016186">
    <property type="entry name" value="C-type_lectin-like/link_sf"/>
</dbReference>
<dbReference type="CDD" id="cd00037">
    <property type="entry name" value="CLECT"/>
    <property type="match status" value="1"/>
</dbReference>
<evidence type="ECO:0000256" key="1">
    <source>
        <dbReference type="SAM" id="SignalP"/>
    </source>
</evidence>
<comment type="caution">
    <text evidence="3">The sequence shown here is derived from an EMBL/GenBank/DDBJ whole genome shotgun (WGS) entry which is preliminary data.</text>
</comment>
<dbReference type="PROSITE" id="PS50041">
    <property type="entry name" value="C_TYPE_LECTIN_2"/>
    <property type="match status" value="1"/>
</dbReference>
<dbReference type="Pfam" id="PF00059">
    <property type="entry name" value="Lectin_C"/>
    <property type="match status" value="1"/>
</dbReference>
<dbReference type="FunCoup" id="A0A6L2PHJ4">
    <property type="interactions" value="12"/>
</dbReference>
<accession>A0A6L2PHJ4</accession>
<organism evidence="3 4">
    <name type="scientific">Coptotermes formosanus</name>
    <name type="common">Formosan subterranean termite</name>
    <dbReference type="NCBI Taxonomy" id="36987"/>
    <lineage>
        <taxon>Eukaryota</taxon>
        <taxon>Metazoa</taxon>
        <taxon>Ecdysozoa</taxon>
        <taxon>Arthropoda</taxon>
        <taxon>Hexapoda</taxon>
        <taxon>Insecta</taxon>
        <taxon>Pterygota</taxon>
        <taxon>Neoptera</taxon>
        <taxon>Polyneoptera</taxon>
        <taxon>Dictyoptera</taxon>
        <taxon>Blattodea</taxon>
        <taxon>Blattoidea</taxon>
        <taxon>Termitoidae</taxon>
        <taxon>Rhinotermitidae</taxon>
        <taxon>Coptotermes</taxon>
    </lineage>
</organism>
<protein>
    <recommendedName>
        <fullName evidence="2">C-type lectin domain-containing protein</fullName>
    </recommendedName>
</protein>
<feature type="chain" id="PRO_5026884500" description="C-type lectin domain-containing protein" evidence="1">
    <location>
        <begin position="25"/>
        <end position="240"/>
    </location>
</feature>
<name>A0A6L2PHJ4_COPFO</name>
<dbReference type="SUPFAM" id="SSF56436">
    <property type="entry name" value="C-type lectin-like"/>
    <property type="match status" value="1"/>
</dbReference>
<sequence length="240" mass="26939">TLYRVCSAMKKVVLWVCLLGAVRCGDYSDFKCAANPSTVKFTLRSYRNQTGHWTAQVQLEHTDVEEDAAAWDVDIDHTFTPRCDGSGAILVAATITVPPRGTTVVKPQPQKHIPTGYRKLSESHYFRAHPEATPWVEARDICEKEGAHLAIVNSEAEAKFLSSLWTSSSDWAFIGTHDLYVEGTYVTIYNETLHDAGYDRWYVGEPNGGTSENCGVMNRNTLLGNFFCNRPLPFFCELEY</sequence>
<dbReference type="PANTHER" id="PTHR22803">
    <property type="entry name" value="MANNOSE, PHOSPHOLIPASE, LECTIN RECEPTOR RELATED"/>
    <property type="match status" value="1"/>
</dbReference>
<feature type="non-terminal residue" evidence="3">
    <location>
        <position position="1"/>
    </location>
</feature>
<dbReference type="InterPro" id="IPR001304">
    <property type="entry name" value="C-type_lectin-like"/>
</dbReference>
<dbReference type="OrthoDB" id="7357196at2759"/>
<dbReference type="EMBL" id="BLKM01000350">
    <property type="protein sequence ID" value="GFG32041.1"/>
    <property type="molecule type" value="Genomic_DNA"/>
</dbReference>
<keyword evidence="1" id="KW-0732">Signal</keyword>
<keyword evidence="4" id="KW-1185">Reference proteome</keyword>
<feature type="signal peptide" evidence="1">
    <location>
        <begin position="1"/>
        <end position="24"/>
    </location>
</feature>
<feature type="domain" description="C-type lectin" evidence="2">
    <location>
        <begin position="121"/>
        <end position="237"/>
    </location>
</feature>
<evidence type="ECO:0000313" key="3">
    <source>
        <dbReference type="EMBL" id="GFG32041.1"/>
    </source>
</evidence>
<dbReference type="InParanoid" id="A0A6L2PHJ4"/>
<evidence type="ECO:0000313" key="4">
    <source>
        <dbReference type="Proteomes" id="UP000502823"/>
    </source>
</evidence>
<dbReference type="Gene3D" id="3.10.100.10">
    <property type="entry name" value="Mannose-Binding Protein A, subunit A"/>
    <property type="match status" value="1"/>
</dbReference>
<dbReference type="SMART" id="SM00034">
    <property type="entry name" value="CLECT"/>
    <property type="match status" value="1"/>
</dbReference>
<dbReference type="Proteomes" id="UP000502823">
    <property type="component" value="Unassembled WGS sequence"/>
</dbReference>
<dbReference type="InterPro" id="IPR016187">
    <property type="entry name" value="CTDL_fold"/>
</dbReference>